<evidence type="ECO:0000313" key="5">
    <source>
        <dbReference type="Proteomes" id="UP000094056"/>
    </source>
</evidence>
<accession>A0A1E3X4U5</accession>
<sequence>MGKTKPSKQTETKLKRIRQLSGENSGMKFKWLMPHINKDSLIGCFNELDGSKAVGVDGQTKEEYRTNLEENIENLIEKMKKMAYRPAPVREVLIPKEGQQCKFRPLGISNFEDKLVQLMMSKILEAIFEPLFRDCSHGFRPNRSCHTAIKALNNHLHSNQCEVVIDVDLENFFGTIDHELLIKALRVKIEDDRFIRYIIRMLKAGVLSDGELKITEEGAPQGNIVSPILSNIFAQYAFDRWFEEVIQPKTRMPVKCIRYCDDIVICCRYRSDAKDILKALRDRLQKVSLKLNVAKTKLVDFSQTSFRKGQGQETFDFLGFSFYLAWSVGGNVTVKLKTSRKRLRSKLRKVKDWIKVNRHKEKLKPLWITFRLKLRGHGRYYGVSHNIEGVRRFYHEAVRIFFKWINRRSQRKSLTWEQFNKFIQIYPAPGAKVYQSLF</sequence>
<keyword evidence="4" id="KW-0808">Transferase</keyword>
<dbReference type="AlphaFoldDB" id="A0A1E3X4U5"/>
<dbReference type="PANTHER" id="PTHR34047:SF8">
    <property type="entry name" value="PROTEIN YKFC"/>
    <property type="match status" value="1"/>
</dbReference>
<dbReference type="InterPro" id="IPR043128">
    <property type="entry name" value="Rev_trsase/Diguanyl_cyclase"/>
</dbReference>
<dbReference type="InterPro" id="IPR030931">
    <property type="entry name" value="Group_II_RT_mat"/>
</dbReference>
<dbReference type="SUPFAM" id="SSF56672">
    <property type="entry name" value="DNA/RNA polymerases"/>
    <property type="match status" value="1"/>
</dbReference>
<feature type="coiled-coil region" evidence="2">
    <location>
        <begin position="270"/>
        <end position="297"/>
    </location>
</feature>
<dbReference type="Proteomes" id="UP000094056">
    <property type="component" value="Unassembled WGS sequence"/>
</dbReference>
<dbReference type="EC" id="2.7.7.49" evidence="4"/>
<dbReference type="InterPro" id="IPR051083">
    <property type="entry name" value="GrpII_Intron_Splice-Mob/Def"/>
</dbReference>
<evidence type="ECO:0000313" key="4">
    <source>
        <dbReference type="EMBL" id="ODS30670.1"/>
    </source>
</evidence>
<comment type="similarity">
    <text evidence="1">Belongs to the bacterial reverse transcriptase family.</text>
</comment>
<dbReference type="GO" id="GO:0003964">
    <property type="term" value="F:RNA-directed DNA polymerase activity"/>
    <property type="evidence" value="ECO:0007669"/>
    <property type="project" value="UniProtKB-EC"/>
</dbReference>
<dbReference type="PROSITE" id="PS50878">
    <property type="entry name" value="RT_POL"/>
    <property type="match status" value="1"/>
</dbReference>
<keyword evidence="4" id="KW-0548">Nucleotidyltransferase</keyword>
<feature type="domain" description="Reverse transcriptase" evidence="3">
    <location>
        <begin position="73"/>
        <end position="322"/>
    </location>
</feature>
<dbReference type="CDD" id="cd01651">
    <property type="entry name" value="RT_G2_intron"/>
    <property type="match status" value="1"/>
</dbReference>
<proteinExistence type="inferred from homology"/>
<evidence type="ECO:0000256" key="2">
    <source>
        <dbReference type="SAM" id="Coils"/>
    </source>
</evidence>
<organism evidence="4 5">
    <name type="scientific">Candidatus Scalindua rubra</name>
    <dbReference type="NCBI Taxonomy" id="1872076"/>
    <lineage>
        <taxon>Bacteria</taxon>
        <taxon>Pseudomonadati</taxon>
        <taxon>Planctomycetota</taxon>
        <taxon>Candidatus Brocadiia</taxon>
        <taxon>Candidatus Brocadiales</taxon>
        <taxon>Candidatus Scalinduaceae</taxon>
        <taxon>Candidatus Scalindua</taxon>
    </lineage>
</organism>
<dbReference type="PANTHER" id="PTHR34047">
    <property type="entry name" value="NUCLEAR INTRON MATURASE 1, MITOCHONDRIAL-RELATED"/>
    <property type="match status" value="1"/>
</dbReference>
<dbReference type="NCBIfam" id="TIGR04416">
    <property type="entry name" value="group_II_RT_mat"/>
    <property type="match status" value="1"/>
</dbReference>
<dbReference type="InterPro" id="IPR043502">
    <property type="entry name" value="DNA/RNA_pol_sf"/>
</dbReference>
<dbReference type="EMBL" id="MAYW01000190">
    <property type="protein sequence ID" value="ODS30670.1"/>
    <property type="molecule type" value="Genomic_DNA"/>
</dbReference>
<dbReference type="PATRIC" id="fig|1872076.5.peg.5034"/>
<comment type="caution">
    <text evidence="4">The sequence shown here is derived from an EMBL/GenBank/DDBJ whole genome shotgun (WGS) entry which is preliminary data.</text>
</comment>
<dbReference type="Pfam" id="PF00078">
    <property type="entry name" value="RVT_1"/>
    <property type="match status" value="1"/>
</dbReference>
<reference evidence="4 5" key="1">
    <citation type="submission" date="2016-07" db="EMBL/GenBank/DDBJ databases">
        <title>Draft genome of Scalindua rubra, obtained from a brine-seawater interface in the Red Sea, sheds light on salt adaptation in anammox bacteria.</title>
        <authorList>
            <person name="Speth D.R."/>
            <person name="Lagkouvardos I."/>
            <person name="Wang Y."/>
            <person name="Qian P.-Y."/>
            <person name="Dutilh B.E."/>
            <person name="Jetten M.S."/>
        </authorList>
    </citation>
    <scope>NUCLEOTIDE SEQUENCE [LARGE SCALE GENOMIC DNA]</scope>
    <source>
        <strain evidence="4">BSI-1</strain>
    </source>
</reference>
<gene>
    <name evidence="4" type="primary">ltrA_2</name>
    <name evidence="4" type="ORF">SCARUB_04213</name>
</gene>
<dbReference type="Gene3D" id="3.30.70.270">
    <property type="match status" value="1"/>
</dbReference>
<name>A0A1E3X4U5_9BACT</name>
<protein>
    <submittedName>
        <fullName evidence="4">Strong similarity to group II intron-encoded protein LtrA</fullName>
        <ecNumber evidence="4">2.7.7.49</ecNumber>
    </submittedName>
</protein>
<keyword evidence="2" id="KW-0175">Coiled coil</keyword>
<evidence type="ECO:0000256" key="1">
    <source>
        <dbReference type="ARBA" id="ARBA00034120"/>
    </source>
</evidence>
<evidence type="ECO:0000259" key="3">
    <source>
        <dbReference type="PROSITE" id="PS50878"/>
    </source>
</evidence>
<dbReference type="InterPro" id="IPR000477">
    <property type="entry name" value="RT_dom"/>
</dbReference>